<reference evidence="3 4" key="1">
    <citation type="submission" date="2023-08" db="EMBL/GenBank/DDBJ databases">
        <title>Black Yeasts Isolated from many extreme environments.</title>
        <authorList>
            <person name="Coleine C."/>
            <person name="Stajich J.E."/>
            <person name="Selbmann L."/>
        </authorList>
    </citation>
    <scope>NUCLEOTIDE SEQUENCE [LARGE SCALE GENOMIC DNA]</scope>
    <source>
        <strain evidence="3 4">CCFEE 5792</strain>
    </source>
</reference>
<keyword evidence="2" id="KW-0472">Membrane</keyword>
<dbReference type="AlphaFoldDB" id="A0AAV9NRH3"/>
<accession>A0AAV9NRH3</accession>
<evidence type="ECO:0000256" key="2">
    <source>
        <dbReference type="SAM" id="Phobius"/>
    </source>
</evidence>
<protein>
    <submittedName>
        <fullName evidence="3">Uncharacterized protein</fullName>
    </submittedName>
</protein>
<organism evidence="3 4">
    <name type="scientific">Exophiala bonariae</name>
    <dbReference type="NCBI Taxonomy" id="1690606"/>
    <lineage>
        <taxon>Eukaryota</taxon>
        <taxon>Fungi</taxon>
        <taxon>Dikarya</taxon>
        <taxon>Ascomycota</taxon>
        <taxon>Pezizomycotina</taxon>
        <taxon>Eurotiomycetes</taxon>
        <taxon>Chaetothyriomycetidae</taxon>
        <taxon>Chaetothyriales</taxon>
        <taxon>Herpotrichiellaceae</taxon>
        <taxon>Exophiala</taxon>
    </lineage>
</organism>
<evidence type="ECO:0000313" key="4">
    <source>
        <dbReference type="Proteomes" id="UP001358417"/>
    </source>
</evidence>
<feature type="transmembrane region" description="Helical" evidence="2">
    <location>
        <begin position="225"/>
        <end position="249"/>
    </location>
</feature>
<gene>
    <name evidence="3" type="ORF">LTR84_000646</name>
</gene>
<feature type="region of interest" description="Disordered" evidence="1">
    <location>
        <begin position="333"/>
        <end position="395"/>
    </location>
</feature>
<keyword evidence="2" id="KW-1133">Transmembrane helix</keyword>
<dbReference type="RefSeq" id="XP_064712136.1">
    <property type="nucleotide sequence ID" value="XM_064844276.1"/>
</dbReference>
<feature type="compositionally biased region" description="Polar residues" evidence="1">
    <location>
        <begin position="333"/>
        <end position="362"/>
    </location>
</feature>
<dbReference type="GeneID" id="89968868"/>
<name>A0AAV9NRH3_9EURO</name>
<proteinExistence type="predicted"/>
<keyword evidence="4" id="KW-1185">Reference proteome</keyword>
<evidence type="ECO:0000256" key="1">
    <source>
        <dbReference type="SAM" id="MobiDB-lite"/>
    </source>
</evidence>
<keyword evidence="2" id="KW-0812">Transmembrane</keyword>
<dbReference type="Proteomes" id="UP001358417">
    <property type="component" value="Unassembled WGS sequence"/>
</dbReference>
<dbReference type="EMBL" id="JAVRRD010000001">
    <property type="protein sequence ID" value="KAK5064812.1"/>
    <property type="molecule type" value="Genomic_DNA"/>
</dbReference>
<evidence type="ECO:0000313" key="3">
    <source>
        <dbReference type="EMBL" id="KAK5064812.1"/>
    </source>
</evidence>
<sequence>MTDCVTSPRISIEVETTGNYTDRILYLYDQIPALWTMLTPRFRRDDIIHQTWYDGLRNPERGVWEHVMIFQYVDMRNANESHEQNASTQETTISIGILYMENAPEYNLTMSEIDSQDWIFGIGRASQAYYSKVECDIRRNRPEDNNLWEAYPQIRTNCNLAREMDAYWSVTAIVPADGSGEKFAINMPSSEDLLRFYQSYMIAKDTYYPLPSTKQTSVRLSTVELSIAFIVVCGLILLVVIYGLLHWVLMRWKYRESLQSIPGTKVDWVLQSIQESRTVSTTQVESQNQLETRIFPLAQVLESRRELWLGANYTAKQNAIAEAFGRVYSANPTSVNEKTPNTEAVDQGAQNTELSISASQAEQPGPGGTSSHPPSEERQQPSKSKPAVSVSIPDI</sequence>
<comment type="caution">
    <text evidence="3">The sequence shown here is derived from an EMBL/GenBank/DDBJ whole genome shotgun (WGS) entry which is preliminary data.</text>
</comment>